<comment type="similarity">
    <text evidence="2">Belongs to the oxygen-dependent FAD-linked oxidoreductase family.</text>
</comment>
<dbReference type="GO" id="GO:0016491">
    <property type="term" value="F:oxidoreductase activity"/>
    <property type="evidence" value="ECO:0007669"/>
    <property type="project" value="UniProtKB-KW"/>
</dbReference>
<dbReference type="EMBL" id="LCTW02000237">
    <property type="protein sequence ID" value="KXX75964.1"/>
    <property type="molecule type" value="Genomic_DNA"/>
</dbReference>
<dbReference type="InterPro" id="IPR036318">
    <property type="entry name" value="FAD-bd_PCMH-like_sf"/>
</dbReference>
<dbReference type="Proteomes" id="UP000078237">
    <property type="component" value="Unassembled WGS sequence"/>
</dbReference>
<dbReference type="SUPFAM" id="SSF56176">
    <property type="entry name" value="FAD-binding/transporter-associated domain-like"/>
    <property type="match status" value="1"/>
</dbReference>
<dbReference type="InterPro" id="IPR006094">
    <property type="entry name" value="Oxid_FAD_bind_N"/>
</dbReference>
<name>A0A175VYX3_9PEZI</name>
<dbReference type="Gene3D" id="3.30.465.10">
    <property type="match status" value="2"/>
</dbReference>
<feature type="chain" id="PRO_5008043464" evidence="6">
    <location>
        <begin position="18"/>
        <end position="562"/>
    </location>
</feature>
<evidence type="ECO:0000256" key="6">
    <source>
        <dbReference type="SAM" id="SignalP"/>
    </source>
</evidence>
<evidence type="ECO:0000313" key="9">
    <source>
        <dbReference type="Proteomes" id="UP000078237"/>
    </source>
</evidence>
<evidence type="ECO:0000256" key="4">
    <source>
        <dbReference type="ARBA" id="ARBA00022827"/>
    </source>
</evidence>
<dbReference type="PANTHER" id="PTHR42973:SF39">
    <property type="entry name" value="FAD-BINDING PCMH-TYPE DOMAIN-CONTAINING PROTEIN"/>
    <property type="match status" value="1"/>
</dbReference>
<dbReference type="InterPro" id="IPR050416">
    <property type="entry name" value="FAD-linked_Oxidoreductase"/>
</dbReference>
<dbReference type="VEuPathDB" id="FungiDB:MMYC01_206827"/>
<evidence type="ECO:0000256" key="1">
    <source>
        <dbReference type="ARBA" id="ARBA00001974"/>
    </source>
</evidence>
<keyword evidence="9" id="KW-1185">Reference proteome</keyword>
<evidence type="ECO:0000313" key="8">
    <source>
        <dbReference type="EMBL" id="KXX75964.1"/>
    </source>
</evidence>
<sequence>MRFLAITVFFLAQLGASTSVARKRNCKCFPGDACWPSEHEWNAFNRTVGGRLIKTVPLGSPCHDPNYNGALCEELKAQWTLSPTHLDAPSSIQAAIFTNASCDPFTPRSSPCLLGNYVHYAVNVSGPEDIASTIRFAKKRNIRLVIKNTGHDYMGRSTGAGGLSIWTHYLKGTQIKDWSDDEYTGKAIKIGAGVVGHEVLAAAAAAGLVVSTGECPTVGVAGGWIQNGGHSPLATAFGLGADQTLEFEVVTADGRFVTASPSSPKYSDLFWALSGAGAGNYGVVVSVTMRTHPDAVTSGASFHIQGPNIDFSAVLNAWHASLPGLLDAGLMATYLAAKDQLLVDPITGYNRTKSDLEAALTPFITSLAAMDIALQPNYTQFDSYHDFYLHYFGPLPGGRYGTVSSQIMGSRLLSREHLAVAGPAINETLQMGATLIGQAMDVSRFHSPARAVLPQWRDAAASSAFCLPYDLQAPISEMEARQDRITDVVMPVIEAVSPGAGAYINEADYQQEDWQWVFFGANYKRLLWVKRKYDPDGVFYNKIAVGSERWEVRPDGRMCEAH</sequence>
<feature type="signal peptide" evidence="6">
    <location>
        <begin position="1"/>
        <end position="17"/>
    </location>
</feature>
<dbReference type="AlphaFoldDB" id="A0A175VYX3"/>
<keyword evidence="3" id="KW-0285">Flavoprotein</keyword>
<evidence type="ECO:0000256" key="2">
    <source>
        <dbReference type="ARBA" id="ARBA00005466"/>
    </source>
</evidence>
<keyword evidence="5" id="KW-0560">Oxidoreductase</keyword>
<dbReference type="Pfam" id="PF08031">
    <property type="entry name" value="BBE"/>
    <property type="match status" value="1"/>
</dbReference>
<dbReference type="PANTHER" id="PTHR42973">
    <property type="entry name" value="BINDING OXIDOREDUCTASE, PUTATIVE (AFU_ORTHOLOGUE AFUA_1G17690)-RELATED"/>
    <property type="match status" value="1"/>
</dbReference>
<dbReference type="Pfam" id="PF01565">
    <property type="entry name" value="FAD_binding_4"/>
    <property type="match status" value="1"/>
</dbReference>
<accession>A0A175VYX3</accession>
<evidence type="ECO:0000256" key="3">
    <source>
        <dbReference type="ARBA" id="ARBA00022630"/>
    </source>
</evidence>
<keyword evidence="4" id="KW-0274">FAD</keyword>
<organism evidence="8 9">
    <name type="scientific">Madurella mycetomatis</name>
    <dbReference type="NCBI Taxonomy" id="100816"/>
    <lineage>
        <taxon>Eukaryota</taxon>
        <taxon>Fungi</taxon>
        <taxon>Dikarya</taxon>
        <taxon>Ascomycota</taxon>
        <taxon>Pezizomycotina</taxon>
        <taxon>Sordariomycetes</taxon>
        <taxon>Sordariomycetidae</taxon>
        <taxon>Sordariales</taxon>
        <taxon>Sordariales incertae sedis</taxon>
        <taxon>Madurella</taxon>
    </lineage>
</organism>
<dbReference type="InterPro" id="IPR016166">
    <property type="entry name" value="FAD-bd_PCMH"/>
</dbReference>
<dbReference type="OrthoDB" id="9983560at2759"/>
<dbReference type="GO" id="GO:0071949">
    <property type="term" value="F:FAD binding"/>
    <property type="evidence" value="ECO:0007669"/>
    <property type="project" value="InterPro"/>
</dbReference>
<protein>
    <submittedName>
        <fullName evidence="8">6-hydroxy-D-nicotine oxidase</fullName>
    </submittedName>
</protein>
<dbReference type="PROSITE" id="PS51387">
    <property type="entry name" value="FAD_PCMH"/>
    <property type="match status" value="1"/>
</dbReference>
<reference evidence="8 9" key="1">
    <citation type="journal article" date="2016" name="Genome Announc.">
        <title>Genome Sequence of Madurella mycetomatis mm55, Isolated from a Human Mycetoma Case in Sudan.</title>
        <authorList>
            <person name="Smit S."/>
            <person name="Derks M.F."/>
            <person name="Bervoets S."/>
            <person name="Fahal A."/>
            <person name="van Leeuwen W."/>
            <person name="van Belkum A."/>
            <person name="van de Sande W.W."/>
        </authorList>
    </citation>
    <scope>NUCLEOTIDE SEQUENCE [LARGE SCALE GENOMIC DNA]</scope>
    <source>
        <strain evidence="9">mm55</strain>
    </source>
</reference>
<evidence type="ECO:0000259" key="7">
    <source>
        <dbReference type="PROSITE" id="PS51387"/>
    </source>
</evidence>
<dbReference type="STRING" id="100816.A0A175VYX3"/>
<proteinExistence type="inferred from homology"/>
<dbReference type="InterPro" id="IPR016169">
    <property type="entry name" value="FAD-bd_PCMH_sub2"/>
</dbReference>
<keyword evidence="6" id="KW-0732">Signal</keyword>
<feature type="domain" description="FAD-binding PCMH-type" evidence="7">
    <location>
        <begin position="113"/>
        <end position="294"/>
    </location>
</feature>
<comment type="cofactor">
    <cofactor evidence="1">
        <name>FAD</name>
        <dbReference type="ChEBI" id="CHEBI:57692"/>
    </cofactor>
</comment>
<gene>
    <name evidence="8" type="ORF">MMYC01_206827</name>
</gene>
<dbReference type="InterPro" id="IPR012951">
    <property type="entry name" value="BBE"/>
</dbReference>
<evidence type="ECO:0000256" key="5">
    <source>
        <dbReference type="ARBA" id="ARBA00023002"/>
    </source>
</evidence>
<comment type="caution">
    <text evidence="8">The sequence shown here is derived from an EMBL/GenBank/DDBJ whole genome shotgun (WGS) entry which is preliminary data.</text>
</comment>